<feature type="region of interest" description="Disordered" evidence="1">
    <location>
        <begin position="1"/>
        <end position="54"/>
    </location>
</feature>
<sequence length="168" mass="18574">MISDNSQNGYRSNNQNFRNTKGKGPMNDVHGFSSNVMTNGCEEHAGTHDTQSPKLTREQYEQNIPGDTLLPQSVDLPSAPLSSFPQQSSIVPHNSELTVVPTRPHRSHRLPAYLHDYILPNTITKPAHQLPNENISLNAAFSKHHHIPPEILETESQALPSNMVASAI</sequence>
<evidence type="ECO:0000313" key="3">
    <source>
        <dbReference type="Proteomes" id="UP000824120"/>
    </source>
</evidence>
<organism evidence="2 3">
    <name type="scientific">Solanum commersonii</name>
    <name type="common">Commerson's wild potato</name>
    <name type="synonym">Commerson's nightshade</name>
    <dbReference type="NCBI Taxonomy" id="4109"/>
    <lineage>
        <taxon>Eukaryota</taxon>
        <taxon>Viridiplantae</taxon>
        <taxon>Streptophyta</taxon>
        <taxon>Embryophyta</taxon>
        <taxon>Tracheophyta</taxon>
        <taxon>Spermatophyta</taxon>
        <taxon>Magnoliopsida</taxon>
        <taxon>eudicotyledons</taxon>
        <taxon>Gunneridae</taxon>
        <taxon>Pentapetalae</taxon>
        <taxon>asterids</taxon>
        <taxon>lamiids</taxon>
        <taxon>Solanales</taxon>
        <taxon>Solanaceae</taxon>
        <taxon>Solanoideae</taxon>
        <taxon>Solaneae</taxon>
        <taxon>Solanum</taxon>
    </lineage>
</organism>
<dbReference type="AlphaFoldDB" id="A0A9J5XW80"/>
<evidence type="ECO:0000313" key="2">
    <source>
        <dbReference type="EMBL" id="KAG5592117.1"/>
    </source>
</evidence>
<gene>
    <name evidence="2" type="ORF">H5410_042631</name>
</gene>
<evidence type="ECO:0000256" key="1">
    <source>
        <dbReference type="SAM" id="MobiDB-lite"/>
    </source>
</evidence>
<feature type="compositionally biased region" description="Polar residues" evidence="1">
    <location>
        <begin position="1"/>
        <end position="19"/>
    </location>
</feature>
<accession>A0A9J5XW80</accession>
<dbReference type="EMBL" id="JACXVP010000008">
    <property type="protein sequence ID" value="KAG5592117.1"/>
    <property type="molecule type" value="Genomic_DNA"/>
</dbReference>
<reference evidence="2 3" key="1">
    <citation type="submission" date="2020-09" db="EMBL/GenBank/DDBJ databases">
        <title>De no assembly of potato wild relative species, Solanum commersonii.</title>
        <authorList>
            <person name="Cho K."/>
        </authorList>
    </citation>
    <scope>NUCLEOTIDE SEQUENCE [LARGE SCALE GENOMIC DNA]</scope>
    <source>
        <strain evidence="2">LZ3.2</strain>
        <tissue evidence="2">Leaf</tissue>
    </source>
</reference>
<dbReference type="Proteomes" id="UP000824120">
    <property type="component" value="Chromosome 8"/>
</dbReference>
<comment type="caution">
    <text evidence="2">The sequence shown here is derived from an EMBL/GenBank/DDBJ whole genome shotgun (WGS) entry which is preliminary data.</text>
</comment>
<proteinExistence type="predicted"/>
<keyword evidence="3" id="KW-1185">Reference proteome</keyword>
<name>A0A9J5XW80_SOLCO</name>
<dbReference type="OrthoDB" id="1193898at2759"/>
<protein>
    <submittedName>
        <fullName evidence="2">Uncharacterized protein</fullName>
    </submittedName>
</protein>